<gene>
    <name evidence="1" type="ORF">LCGC14_2989660</name>
</gene>
<name>A0A0F8ZBR9_9ZZZZ</name>
<accession>A0A0F8ZBR9</accession>
<dbReference type="EMBL" id="LAZR01061277">
    <property type="protein sequence ID" value="KKK63899.1"/>
    <property type="molecule type" value="Genomic_DNA"/>
</dbReference>
<comment type="caution">
    <text evidence="1">The sequence shown here is derived from an EMBL/GenBank/DDBJ whole genome shotgun (WGS) entry which is preliminary data.</text>
</comment>
<protein>
    <submittedName>
        <fullName evidence="1">Uncharacterized protein</fullName>
    </submittedName>
</protein>
<organism evidence="1">
    <name type="scientific">marine sediment metagenome</name>
    <dbReference type="NCBI Taxonomy" id="412755"/>
    <lineage>
        <taxon>unclassified sequences</taxon>
        <taxon>metagenomes</taxon>
        <taxon>ecological metagenomes</taxon>
    </lineage>
</organism>
<dbReference type="AlphaFoldDB" id="A0A0F8ZBR9"/>
<sequence>MTLTHSAGKLTWGGDGTVEIDFSSHEMTNVDINSGTIDGVTITGDISGNAGTATALQNARSIGGV</sequence>
<proteinExistence type="predicted"/>
<reference evidence="1" key="1">
    <citation type="journal article" date="2015" name="Nature">
        <title>Complex archaea that bridge the gap between prokaryotes and eukaryotes.</title>
        <authorList>
            <person name="Spang A."/>
            <person name="Saw J.H."/>
            <person name="Jorgensen S.L."/>
            <person name="Zaremba-Niedzwiedzka K."/>
            <person name="Martijn J."/>
            <person name="Lind A.E."/>
            <person name="van Eijk R."/>
            <person name="Schleper C."/>
            <person name="Guy L."/>
            <person name="Ettema T.J."/>
        </authorList>
    </citation>
    <scope>NUCLEOTIDE SEQUENCE</scope>
</reference>
<evidence type="ECO:0000313" key="1">
    <source>
        <dbReference type="EMBL" id="KKK63899.1"/>
    </source>
</evidence>
<feature type="non-terminal residue" evidence="1">
    <location>
        <position position="65"/>
    </location>
</feature>